<accession>A0AAQ1ZHK3</accession>
<proteinExistence type="predicted"/>
<gene>
    <name evidence="2" type="ORF">NCTC13063_00180</name>
</gene>
<dbReference type="EMBL" id="UGTJ01000001">
    <property type="protein sequence ID" value="SUB78929.1"/>
    <property type="molecule type" value="Genomic_DNA"/>
</dbReference>
<dbReference type="Proteomes" id="UP000255283">
    <property type="component" value="Unassembled WGS sequence"/>
</dbReference>
<protein>
    <submittedName>
        <fullName evidence="2">Uncharacterized protein</fullName>
    </submittedName>
</protein>
<evidence type="ECO:0000313" key="2">
    <source>
        <dbReference type="EMBL" id="SUB78929.1"/>
    </source>
</evidence>
<evidence type="ECO:0000313" key="3">
    <source>
        <dbReference type="Proteomes" id="UP000255283"/>
    </source>
</evidence>
<reference evidence="2 3" key="1">
    <citation type="submission" date="2018-06" db="EMBL/GenBank/DDBJ databases">
        <authorList>
            <consortium name="Pathogen Informatics"/>
            <person name="Doyle S."/>
        </authorList>
    </citation>
    <scope>NUCLEOTIDE SEQUENCE [LARGE SCALE GENOMIC DNA]</scope>
    <source>
        <strain evidence="2 3">NCTC13063</strain>
    </source>
</reference>
<comment type="caution">
    <text evidence="2">The sequence shown here is derived from an EMBL/GenBank/DDBJ whole genome shotgun (WGS) entry which is preliminary data.</text>
</comment>
<organism evidence="2 3">
    <name type="scientific">Segatella buccae</name>
    <dbReference type="NCBI Taxonomy" id="28126"/>
    <lineage>
        <taxon>Bacteria</taxon>
        <taxon>Pseudomonadati</taxon>
        <taxon>Bacteroidota</taxon>
        <taxon>Bacteroidia</taxon>
        <taxon>Bacteroidales</taxon>
        <taxon>Prevotellaceae</taxon>
        <taxon>Segatella</taxon>
    </lineage>
</organism>
<name>A0AAQ1ZHK3_9BACT</name>
<feature type="region of interest" description="Disordered" evidence="1">
    <location>
        <begin position="27"/>
        <end position="46"/>
    </location>
</feature>
<evidence type="ECO:0000256" key="1">
    <source>
        <dbReference type="SAM" id="MobiDB-lite"/>
    </source>
</evidence>
<dbReference type="AlphaFoldDB" id="A0AAQ1ZHK3"/>
<sequence>MVNIVIKQLNYRYMKRLENFWEKREIQGKNKKPSSESIWKADNGML</sequence>